<dbReference type="Proteomes" id="UP000009183">
    <property type="component" value="Chromosome 6"/>
</dbReference>
<sequence length="90" mass="9926">MDGFTTYISCCFPYHLKIYIPCSIELLSGTHSRCPLEEENLAKGSQLELGVQQAVSNGCARKCLELFSACPPKNWASPLPTGIAGWEKLY</sequence>
<evidence type="ECO:0000313" key="1">
    <source>
        <dbReference type="EMBL" id="CCB43653.1"/>
    </source>
</evidence>
<keyword evidence="2" id="KW-1185">Reference proteome</keyword>
<organism evidence="1 2">
    <name type="scientific">Vitis vinifera</name>
    <name type="common">Grape</name>
    <dbReference type="NCBI Taxonomy" id="29760"/>
    <lineage>
        <taxon>Eukaryota</taxon>
        <taxon>Viridiplantae</taxon>
        <taxon>Streptophyta</taxon>
        <taxon>Embryophyta</taxon>
        <taxon>Tracheophyta</taxon>
        <taxon>Spermatophyta</taxon>
        <taxon>Magnoliopsida</taxon>
        <taxon>eudicotyledons</taxon>
        <taxon>Gunneridae</taxon>
        <taxon>Pentapetalae</taxon>
        <taxon>rosids</taxon>
        <taxon>Vitales</taxon>
        <taxon>Vitaceae</taxon>
        <taxon>Viteae</taxon>
        <taxon>Vitis</taxon>
    </lineage>
</organism>
<dbReference type="EMBL" id="FN594951">
    <property type="protein sequence ID" value="CCB43653.1"/>
    <property type="molecule type" value="Genomic_DNA"/>
</dbReference>
<gene>
    <name evidence="1" type="ordered locus">VIT_06s0004g03200</name>
</gene>
<name>F6GTY9_VITVI</name>
<dbReference type="InParanoid" id="F6GTY9"/>
<proteinExistence type="predicted"/>
<evidence type="ECO:0000313" key="2">
    <source>
        <dbReference type="Proteomes" id="UP000009183"/>
    </source>
</evidence>
<dbReference type="HOGENOM" id="CLU_2445294_0_0_1"/>
<protein>
    <submittedName>
        <fullName evidence="1">Uncharacterized protein</fullName>
    </submittedName>
</protein>
<dbReference type="AlphaFoldDB" id="F6GTY9"/>
<accession>F6GTY9</accession>
<dbReference type="PaxDb" id="29760-VIT_06s0004g03200.t01"/>
<reference evidence="2" key="1">
    <citation type="journal article" date="2007" name="Nature">
        <title>The grapevine genome sequence suggests ancestral hexaploidization in major angiosperm phyla.</title>
        <authorList>
            <consortium name="The French-Italian Public Consortium for Grapevine Genome Characterization."/>
            <person name="Jaillon O."/>
            <person name="Aury J.-M."/>
            <person name="Noel B."/>
            <person name="Policriti A."/>
            <person name="Clepet C."/>
            <person name="Casagrande A."/>
            <person name="Choisne N."/>
            <person name="Aubourg S."/>
            <person name="Vitulo N."/>
            <person name="Jubin C."/>
            <person name="Vezzi A."/>
            <person name="Legeai F."/>
            <person name="Hugueney P."/>
            <person name="Dasilva C."/>
            <person name="Horner D."/>
            <person name="Mica E."/>
            <person name="Jublot D."/>
            <person name="Poulain J."/>
            <person name="Bruyere C."/>
            <person name="Billault A."/>
            <person name="Segurens B."/>
            <person name="Gouyvenoux M."/>
            <person name="Ugarte E."/>
            <person name="Cattonaro F."/>
            <person name="Anthouard V."/>
            <person name="Vico V."/>
            <person name="Del Fabbro C."/>
            <person name="Alaux M."/>
            <person name="Di Gaspero G."/>
            <person name="Dumas V."/>
            <person name="Felice N."/>
            <person name="Paillard S."/>
            <person name="Juman I."/>
            <person name="Moroldo M."/>
            <person name="Scalabrin S."/>
            <person name="Canaguier A."/>
            <person name="Le Clainche I."/>
            <person name="Malacrida G."/>
            <person name="Durand E."/>
            <person name="Pesole G."/>
            <person name="Laucou V."/>
            <person name="Chatelet P."/>
            <person name="Merdinoglu D."/>
            <person name="Delledonne M."/>
            <person name="Pezzotti M."/>
            <person name="Lecharny A."/>
            <person name="Scarpelli C."/>
            <person name="Artiguenave F."/>
            <person name="Pe M.E."/>
            <person name="Valle G."/>
            <person name="Morgante M."/>
            <person name="Caboche M."/>
            <person name="Adam-Blondon A.-F."/>
            <person name="Weissenbach J."/>
            <person name="Quetier F."/>
            <person name="Wincker P."/>
        </authorList>
    </citation>
    <scope>NUCLEOTIDE SEQUENCE [LARGE SCALE GENOMIC DNA]</scope>
    <source>
        <strain evidence="2">cv. Pinot noir / PN40024</strain>
    </source>
</reference>